<organism evidence="1 2">
    <name type="scientific">Amycolatopsis echigonensis</name>
    <dbReference type="NCBI Taxonomy" id="2576905"/>
    <lineage>
        <taxon>Bacteria</taxon>
        <taxon>Bacillati</taxon>
        <taxon>Actinomycetota</taxon>
        <taxon>Actinomycetes</taxon>
        <taxon>Pseudonocardiales</taxon>
        <taxon>Pseudonocardiaceae</taxon>
        <taxon>Amycolatopsis</taxon>
    </lineage>
</organism>
<proteinExistence type="predicted"/>
<protein>
    <submittedName>
        <fullName evidence="1">Uncharacterized protein</fullName>
    </submittedName>
</protein>
<gene>
    <name evidence="1" type="ORF">ATK30_4007</name>
</gene>
<accession>A0A2N3WH29</accession>
<evidence type="ECO:0000313" key="1">
    <source>
        <dbReference type="EMBL" id="PKV93167.1"/>
    </source>
</evidence>
<name>A0A2N3WH29_9PSEU</name>
<dbReference type="EMBL" id="PJMY01000003">
    <property type="protein sequence ID" value="PKV93167.1"/>
    <property type="molecule type" value="Genomic_DNA"/>
</dbReference>
<dbReference type="AlphaFoldDB" id="A0A2N3WH29"/>
<sequence>MGEPGVAVAAEPQPRPDVVGAIVLNAQGRAFVQFRSARTLIRDVVAAALSVHNGLTEETPG</sequence>
<reference evidence="1 2" key="1">
    <citation type="submission" date="2017-12" db="EMBL/GenBank/DDBJ databases">
        <title>Sequencing the genomes of 1000 Actinobacteria strains.</title>
        <authorList>
            <person name="Klenk H.-P."/>
        </authorList>
    </citation>
    <scope>NUCLEOTIDE SEQUENCE [LARGE SCALE GENOMIC DNA]</scope>
    <source>
        <strain evidence="1 2">DSM 45165</strain>
    </source>
</reference>
<evidence type="ECO:0000313" key="2">
    <source>
        <dbReference type="Proteomes" id="UP000233750"/>
    </source>
</evidence>
<comment type="caution">
    <text evidence="1">The sequence shown here is derived from an EMBL/GenBank/DDBJ whole genome shotgun (WGS) entry which is preliminary data.</text>
</comment>
<keyword evidence="2" id="KW-1185">Reference proteome</keyword>
<dbReference type="Proteomes" id="UP000233750">
    <property type="component" value="Unassembled WGS sequence"/>
</dbReference>